<dbReference type="PANTHER" id="PTHR45993">
    <property type="entry name" value="B-CELL LYMPHOMA/LEUKEMIA 11"/>
    <property type="match status" value="1"/>
</dbReference>
<dbReference type="EMBL" id="LNIX01000001">
    <property type="protein sequence ID" value="OXA65133.1"/>
    <property type="molecule type" value="Genomic_DNA"/>
</dbReference>
<dbReference type="OrthoDB" id="6730379at2759"/>
<keyword evidence="6" id="KW-0805">Transcription regulation</keyword>
<dbReference type="InterPro" id="IPR013087">
    <property type="entry name" value="Znf_C2H2_type"/>
</dbReference>
<dbReference type="GO" id="GO:0000978">
    <property type="term" value="F:RNA polymerase II cis-regulatory region sequence-specific DNA binding"/>
    <property type="evidence" value="ECO:0007669"/>
    <property type="project" value="TreeGrafter"/>
</dbReference>
<dbReference type="PROSITE" id="PS00028">
    <property type="entry name" value="ZINC_FINGER_C2H2_1"/>
    <property type="match status" value="1"/>
</dbReference>
<evidence type="ECO:0000256" key="6">
    <source>
        <dbReference type="ARBA" id="ARBA00023015"/>
    </source>
</evidence>
<keyword evidence="7" id="KW-0804">Transcription</keyword>
<dbReference type="STRING" id="158441.A0A226F5R4"/>
<comment type="subcellular location">
    <subcellularLocation>
        <location evidence="1">Nucleus</location>
    </subcellularLocation>
</comment>
<keyword evidence="3" id="KW-0677">Repeat</keyword>
<dbReference type="PANTHER" id="PTHR45993:SF6">
    <property type="entry name" value="C2H2-TYPE DOMAIN-CONTAINING PROTEIN"/>
    <property type="match status" value="1"/>
</dbReference>
<evidence type="ECO:0000256" key="3">
    <source>
        <dbReference type="ARBA" id="ARBA00022737"/>
    </source>
</evidence>
<dbReference type="GO" id="GO:0008270">
    <property type="term" value="F:zinc ion binding"/>
    <property type="evidence" value="ECO:0007669"/>
    <property type="project" value="UniProtKB-KW"/>
</dbReference>
<evidence type="ECO:0000313" key="10">
    <source>
        <dbReference type="EMBL" id="OXA65133.1"/>
    </source>
</evidence>
<keyword evidence="5" id="KW-0862">Zinc</keyword>
<sequence length="440" mass="46804">MHEVLALGRTGVFYGGKHWVNVNMVAEPKAHQTGRKRQNISKTGNDWDYYYDSYYAQVGFPGPRLVPPMKRARLHVPANPQNKSVVKLPSPNKSHPACNSLGDLKSYSTPDILICGNCRELFSEVEQLLEHKKNYCKLRFTCKCHQINGKTSGEEPAALLCSQCKDSFHSAWDLMVHVQAAHMLNIYQLGMEARDQSDGKDGEIGGCTSNGSGSPNGFNPNVIGDNLMEDSHCQTDLDLSSPHHQRSESSSLMVMESTLYGGGISSTVVATSTASTSTSTNDCGHHHHGDLFRSGRIVSATTTTANNANNNNNNNNGEICNGVTQVHLLNGNGASVVNGCFAASSALSSAHSSSCSLAGGVSNCSSNSPTPYSHTPMEASTQTSHADNLLILPSCNGPCVITNSSTGNGPSFDEHCGLISAIKAEGTVHLPLTNGQVVGV</sequence>
<keyword evidence="8" id="KW-0539">Nucleus</keyword>
<dbReference type="GO" id="GO:0003700">
    <property type="term" value="F:DNA-binding transcription factor activity"/>
    <property type="evidence" value="ECO:0007669"/>
    <property type="project" value="TreeGrafter"/>
</dbReference>
<keyword evidence="2" id="KW-0479">Metal-binding</keyword>
<accession>A0A226F5R4</accession>
<name>A0A226F5R4_FOLCA</name>
<evidence type="ECO:0000256" key="2">
    <source>
        <dbReference type="ARBA" id="ARBA00022723"/>
    </source>
</evidence>
<dbReference type="AlphaFoldDB" id="A0A226F5R4"/>
<evidence type="ECO:0000256" key="7">
    <source>
        <dbReference type="ARBA" id="ARBA00023163"/>
    </source>
</evidence>
<evidence type="ECO:0000259" key="9">
    <source>
        <dbReference type="PROSITE" id="PS00028"/>
    </source>
</evidence>
<evidence type="ECO:0000256" key="8">
    <source>
        <dbReference type="ARBA" id="ARBA00023242"/>
    </source>
</evidence>
<dbReference type="InterPro" id="IPR051497">
    <property type="entry name" value="Dev/Hematopoietic_TF"/>
</dbReference>
<evidence type="ECO:0000256" key="1">
    <source>
        <dbReference type="ARBA" id="ARBA00004123"/>
    </source>
</evidence>
<evidence type="ECO:0000256" key="4">
    <source>
        <dbReference type="ARBA" id="ARBA00022771"/>
    </source>
</evidence>
<reference evidence="10 11" key="1">
    <citation type="submission" date="2015-12" db="EMBL/GenBank/DDBJ databases">
        <title>The genome of Folsomia candida.</title>
        <authorList>
            <person name="Faddeeva A."/>
            <person name="Derks M.F."/>
            <person name="Anvar Y."/>
            <person name="Smit S."/>
            <person name="Van Straalen N."/>
            <person name="Roelofs D."/>
        </authorList>
    </citation>
    <scope>NUCLEOTIDE SEQUENCE [LARGE SCALE GENOMIC DNA]</scope>
    <source>
        <strain evidence="10 11">VU population</strain>
        <tissue evidence="10">Whole body</tissue>
    </source>
</reference>
<keyword evidence="11" id="KW-1185">Reference proteome</keyword>
<evidence type="ECO:0000313" key="11">
    <source>
        <dbReference type="Proteomes" id="UP000198287"/>
    </source>
</evidence>
<gene>
    <name evidence="10" type="ORF">Fcan01_03401</name>
</gene>
<comment type="caution">
    <text evidence="10">The sequence shown here is derived from an EMBL/GenBank/DDBJ whole genome shotgun (WGS) entry which is preliminary data.</text>
</comment>
<organism evidence="10 11">
    <name type="scientific">Folsomia candida</name>
    <name type="common">Springtail</name>
    <dbReference type="NCBI Taxonomy" id="158441"/>
    <lineage>
        <taxon>Eukaryota</taxon>
        <taxon>Metazoa</taxon>
        <taxon>Ecdysozoa</taxon>
        <taxon>Arthropoda</taxon>
        <taxon>Hexapoda</taxon>
        <taxon>Collembola</taxon>
        <taxon>Entomobryomorpha</taxon>
        <taxon>Isotomoidea</taxon>
        <taxon>Isotomidae</taxon>
        <taxon>Proisotominae</taxon>
        <taxon>Folsomia</taxon>
    </lineage>
</organism>
<evidence type="ECO:0000256" key="5">
    <source>
        <dbReference type="ARBA" id="ARBA00022833"/>
    </source>
</evidence>
<dbReference type="GO" id="GO:0005634">
    <property type="term" value="C:nucleus"/>
    <property type="evidence" value="ECO:0007669"/>
    <property type="project" value="UniProtKB-SubCell"/>
</dbReference>
<dbReference type="GO" id="GO:0006357">
    <property type="term" value="P:regulation of transcription by RNA polymerase II"/>
    <property type="evidence" value="ECO:0007669"/>
    <property type="project" value="TreeGrafter"/>
</dbReference>
<dbReference type="Proteomes" id="UP000198287">
    <property type="component" value="Unassembled WGS sequence"/>
</dbReference>
<keyword evidence="4" id="KW-0863">Zinc-finger</keyword>
<protein>
    <submittedName>
        <fullName evidence="10">B-cell lymphoma/leukemia 11B</fullName>
    </submittedName>
</protein>
<feature type="domain" description="C2H2-type" evidence="9">
    <location>
        <begin position="161"/>
        <end position="182"/>
    </location>
</feature>
<proteinExistence type="predicted"/>